<evidence type="ECO:0000256" key="1">
    <source>
        <dbReference type="ARBA" id="ARBA00023015"/>
    </source>
</evidence>
<evidence type="ECO:0000256" key="4">
    <source>
        <dbReference type="PROSITE-ProRule" id="PRU00335"/>
    </source>
</evidence>
<evidence type="ECO:0000256" key="3">
    <source>
        <dbReference type="ARBA" id="ARBA00023163"/>
    </source>
</evidence>
<name>A0ABN1FA54_9PROT</name>
<dbReference type="PROSITE" id="PS50977">
    <property type="entry name" value="HTH_TETR_2"/>
    <property type="match status" value="1"/>
</dbReference>
<comment type="caution">
    <text evidence="6">The sequence shown here is derived from an EMBL/GenBank/DDBJ whole genome shotgun (WGS) entry which is preliminary data.</text>
</comment>
<dbReference type="EMBL" id="BAAADD010000012">
    <property type="protein sequence ID" value="GAA0586265.1"/>
    <property type="molecule type" value="Genomic_DNA"/>
</dbReference>
<dbReference type="Gene3D" id="1.10.357.10">
    <property type="entry name" value="Tetracycline Repressor, domain 2"/>
    <property type="match status" value="1"/>
</dbReference>
<keyword evidence="3" id="KW-0804">Transcription</keyword>
<evidence type="ECO:0000313" key="7">
    <source>
        <dbReference type="Proteomes" id="UP001499951"/>
    </source>
</evidence>
<sequence length="229" mass="25651">MDSAPMRNDLPRAAAAGKREQTKVLNRQLILNAARQVFAELGYGAATVRDIIRATPLASGTFYNYFKSKEEVYQAIRDEVALAIRPRLHDERMKASTVEEFISCTFRTFFEYVADDRMNFRTIRHAADNTRVRMDTPEVIAGFEELREDIERAISKNLFPPVDPDLLMAAIVGVAFEVSERMLKTSPHDPKAAADFATALFLGGVRALPEMQHHEESGESNGELKSDAA</sequence>
<dbReference type="InterPro" id="IPR009057">
    <property type="entry name" value="Homeodomain-like_sf"/>
</dbReference>
<accession>A0ABN1FA54</accession>
<gene>
    <name evidence="6" type="ORF">GCM10008942_39090</name>
</gene>
<dbReference type="PANTHER" id="PTHR30055">
    <property type="entry name" value="HTH-TYPE TRANSCRIPTIONAL REGULATOR RUTR"/>
    <property type="match status" value="1"/>
</dbReference>
<dbReference type="InterPro" id="IPR050109">
    <property type="entry name" value="HTH-type_TetR-like_transc_reg"/>
</dbReference>
<dbReference type="InterPro" id="IPR001647">
    <property type="entry name" value="HTH_TetR"/>
</dbReference>
<dbReference type="InterPro" id="IPR023772">
    <property type="entry name" value="DNA-bd_HTH_TetR-type_CS"/>
</dbReference>
<feature type="DNA-binding region" description="H-T-H motif" evidence="4">
    <location>
        <begin position="47"/>
        <end position="66"/>
    </location>
</feature>
<dbReference type="SUPFAM" id="SSF48498">
    <property type="entry name" value="Tetracyclin repressor-like, C-terminal domain"/>
    <property type="match status" value="1"/>
</dbReference>
<keyword evidence="1" id="KW-0805">Transcription regulation</keyword>
<protein>
    <submittedName>
        <fullName evidence="6">TetR/AcrR family transcriptional regulator</fullName>
    </submittedName>
</protein>
<proteinExistence type="predicted"/>
<evidence type="ECO:0000256" key="2">
    <source>
        <dbReference type="ARBA" id="ARBA00023125"/>
    </source>
</evidence>
<dbReference type="SUPFAM" id="SSF46689">
    <property type="entry name" value="Homeodomain-like"/>
    <property type="match status" value="1"/>
</dbReference>
<dbReference type="Proteomes" id="UP001499951">
    <property type="component" value="Unassembled WGS sequence"/>
</dbReference>
<feature type="domain" description="HTH tetR-type" evidence="5">
    <location>
        <begin position="24"/>
        <end position="84"/>
    </location>
</feature>
<reference evidence="6 7" key="1">
    <citation type="journal article" date="2019" name="Int. J. Syst. Evol. Microbiol.">
        <title>The Global Catalogue of Microorganisms (GCM) 10K type strain sequencing project: providing services to taxonomists for standard genome sequencing and annotation.</title>
        <authorList>
            <consortium name="The Broad Institute Genomics Platform"/>
            <consortium name="The Broad Institute Genome Sequencing Center for Infectious Disease"/>
            <person name="Wu L."/>
            <person name="Ma J."/>
        </authorList>
    </citation>
    <scope>NUCLEOTIDE SEQUENCE [LARGE SCALE GENOMIC DNA]</scope>
    <source>
        <strain evidence="6 7">JCM 15089</strain>
    </source>
</reference>
<dbReference type="PRINTS" id="PR00455">
    <property type="entry name" value="HTHTETR"/>
</dbReference>
<dbReference type="PROSITE" id="PS01081">
    <property type="entry name" value="HTH_TETR_1"/>
    <property type="match status" value="1"/>
</dbReference>
<keyword evidence="2 4" id="KW-0238">DNA-binding</keyword>
<evidence type="ECO:0000259" key="5">
    <source>
        <dbReference type="PROSITE" id="PS50977"/>
    </source>
</evidence>
<evidence type="ECO:0000313" key="6">
    <source>
        <dbReference type="EMBL" id="GAA0586265.1"/>
    </source>
</evidence>
<dbReference type="Pfam" id="PF00440">
    <property type="entry name" value="TetR_N"/>
    <property type="match status" value="1"/>
</dbReference>
<organism evidence="6 7">
    <name type="scientific">Rhizomicrobium electricum</name>
    <dbReference type="NCBI Taxonomy" id="480070"/>
    <lineage>
        <taxon>Bacteria</taxon>
        <taxon>Pseudomonadati</taxon>
        <taxon>Pseudomonadota</taxon>
        <taxon>Alphaproteobacteria</taxon>
        <taxon>Micropepsales</taxon>
        <taxon>Micropepsaceae</taxon>
        <taxon>Rhizomicrobium</taxon>
    </lineage>
</organism>
<dbReference type="InterPro" id="IPR036271">
    <property type="entry name" value="Tet_transcr_reg_TetR-rel_C_sf"/>
</dbReference>
<keyword evidence="7" id="KW-1185">Reference proteome</keyword>
<dbReference type="PANTHER" id="PTHR30055:SF234">
    <property type="entry name" value="HTH-TYPE TRANSCRIPTIONAL REGULATOR BETI"/>
    <property type="match status" value="1"/>
</dbReference>